<sequence>MLSFLSLWLPVFFPDEAGVFCAGPLSLSPSEMQSGLERGWERLREPVMSTAAQIVVLYALPSMSVLLSGVVAARAGRRLSTAVGALAVSATLMVALDLVFAALDYYRLLNCAGWDGKLPWFLWQLVPVLGNGSAAVLLIAGIRARWRMGRDSESGPEQTVGRS</sequence>
<protein>
    <recommendedName>
        <fullName evidence="4">EXPERA domain-containing protein</fullName>
    </recommendedName>
</protein>
<accession>A0ABR9M7T0</accession>
<feature type="transmembrane region" description="Helical" evidence="1">
    <location>
        <begin position="79"/>
        <end position="101"/>
    </location>
</feature>
<dbReference type="RefSeq" id="WP_192788865.1">
    <property type="nucleotide sequence ID" value="NZ_JADBEK010000001.1"/>
</dbReference>
<keyword evidence="1" id="KW-1133">Transmembrane helix</keyword>
<reference evidence="2 3" key="1">
    <citation type="submission" date="2020-10" db="EMBL/GenBank/DDBJ databases">
        <title>Sequencing the genomes of 1000 actinobacteria strains.</title>
        <authorList>
            <person name="Klenk H.-P."/>
        </authorList>
    </citation>
    <scope>NUCLEOTIDE SEQUENCE [LARGE SCALE GENOMIC DNA]</scope>
    <source>
        <strain evidence="2 3">DSM 43173</strain>
    </source>
</reference>
<evidence type="ECO:0008006" key="4">
    <source>
        <dbReference type="Google" id="ProtNLM"/>
    </source>
</evidence>
<dbReference type="Proteomes" id="UP000633509">
    <property type="component" value="Unassembled WGS sequence"/>
</dbReference>
<gene>
    <name evidence="2" type="ORF">H4W80_006948</name>
</gene>
<evidence type="ECO:0000313" key="3">
    <source>
        <dbReference type="Proteomes" id="UP000633509"/>
    </source>
</evidence>
<evidence type="ECO:0000313" key="2">
    <source>
        <dbReference type="EMBL" id="MBE1588690.1"/>
    </source>
</evidence>
<keyword evidence="1" id="KW-0472">Membrane</keyword>
<name>A0ABR9M7T0_9ACTN</name>
<organism evidence="2 3">
    <name type="scientific">Nonomuraea angiospora</name>
    <dbReference type="NCBI Taxonomy" id="46172"/>
    <lineage>
        <taxon>Bacteria</taxon>
        <taxon>Bacillati</taxon>
        <taxon>Actinomycetota</taxon>
        <taxon>Actinomycetes</taxon>
        <taxon>Streptosporangiales</taxon>
        <taxon>Streptosporangiaceae</taxon>
        <taxon>Nonomuraea</taxon>
    </lineage>
</organism>
<dbReference type="EMBL" id="JADBEK010000001">
    <property type="protein sequence ID" value="MBE1588690.1"/>
    <property type="molecule type" value="Genomic_DNA"/>
</dbReference>
<comment type="caution">
    <text evidence="2">The sequence shown here is derived from an EMBL/GenBank/DDBJ whole genome shotgun (WGS) entry which is preliminary data.</text>
</comment>
<feature type="transmembrane region" description="Helical" evidence="1">
    <location>
        <begin position="121"/>
        <end position="142"/>
    </location>
</feature>
<feature type="transmembrane region" description="Helical" evidence="1">
    <location>
        <begin position="51"/>
        <end position="72"/>
    </location>
</feature>
<keyword evidence="1" id="KW-0812">Transmembrane</keyword>
<keyword evidence="3" id="KW-1185">Reference proteome</keyword>
<evidence type="ECO:0000256" key="1">
    <source>
        <dbReference type="SAM" id="Phobius"/>
    </source>
</evidence>
<proteinExistence type="predicted"/>